<dbReference type="AlphaFoldDB" id="W7I6X4"/>
<feature type="region of interest" description="Disordered" evidence="1">
    <location>
        <begin position="547"/>
        <end position="606"/>
    </location>
</feature>
<name>W7I6X4_9PEZI</name>
<sequence length="606" mass="68311">MQQAVEFLGEVLRNRRVYLVVDGIDECLQPSEVLEAILELPTVIDGSTRVFVSSRMRPDAFDPDGLYPVIRLTPQTGNYSTDLRIFVEDEMAKIEGFHRRSERFNEAVSKVVAASDGNFQWASALLTDLKLAQAQGRFWETITTIPKEIQILVKQSLWGIWQKPESKRRLMLEALEWTIFCMEPLTVGSFPFGRVFDSDGSFLDYEHRRIDRSRFFLRFGTEFLMFPTLDGKFELFHHRLADYILLTSMEENPQFQLTDGPTRLALSCVRYLSSPSFQESLNSETYQHTGLHSSQPDGARNYLRSKYRCLGYASKYLVQHLLKVSDVTTDDGSELVSTLITFFLSTNAVTWVEAAQVFDPGFPRYFLNNCPELIAWITSVFAVHPRWRDSLHAVPTRLDSLKYHVCSFGGGAAAQPPMRPRASTYESPSIHISSYPDEYISPSGESSRARSRSPRGIGGLFTSFTGSTRHENATRSPQRRTREEVERGVERRSPARSTFPISNHENRHSLNGTVSNALAIANASATGAVPLQYHYLDIGGGDPANSWGQPPANAYASQQNQFGGSSRHSNGGPPPSGEQPYPMQEYYGPSFQQDQSYSEPPPPYMR</sequence>
<keyword evidence="3" id="KW-1185">Reference proteome</keyword>
<dbReference type="OrthoDB" id="1577640at2759"/>
<feature type="compositionally biased region" description="Basic and acidic residues" evidence="1">
    <location>
        <begin position="480"/>
        <end position="493"/>
    </location>
</feature>
<dbReference type="PANTHER" id="PTHR10039">
    <property type="entry name" value="AMELOGENIN"/>
    <property type="match status" value="1"/>
</dbReference>
<reference evidence="2 3" key="1">
    <citation type="submission" date="2013-05" db="EMBL/GenBank/DDBJ databases">
        <title>Drechslerella stenobrocha genome reveals carnivorous origination and mechanical trapping mechanism of predatory fungi.</title>
        <authorList>
            <person name="Liu X."/>
            <person name="Zhang W."/>
            <person name="Liu K."/>
        </authorList>
    </citation>
    <scope>NUCLEOTIDE SEQUENCE [LARGE SCALE GENOMIC DNA]</scope>
    <source>
        <strain evidence="2 3">248</strain>
    </source>
</reference>
<proteinExistence type="predicted"/>
<dbReference type="PANTHER" id="PTHR10039:SF16">
    <property type="entry name" value="GPI INOSITOL-DEACYLASE"/>
    <property type="match status" value="1"/>
</dbReference>
<evidence type="ECO:0000256" key="1">
    <source>
        <dbReference type="SAM" id="MobiDB-lite"/>
    </source>
</evidence>
<organism evidence="2 3">
    <name type="scientific">Drechslerella stenobrocha 248</name>
    <dbReference type="NCBI Taxonomy" id="1043628"/>
    <lineage>
        <taxon>Eukaryota</taxon>
        <taxon>Fungi</taxon>
        <taxon>Dikarya</taxon>
        <taxon>Ascomycota</taxon>
        <taxon>Pezizomycotina</taxon>
        <taxon>Orbiliomycetes</taxon>
        <taxon>Orbiliales</taxon>
        <taxon>Orbiliaceae</taxon>
        <taxon>Drechslerella</taxon>
    </lineage>
</organism>
<dbReference type="HOGENOM" id="CLU_370887_0_0_1"/>
<dbReference type="Proteomes" id="UP000024837">
    <property type="component" value="Unassembled WGS sequence"/>
</dbReference>
<feature type="compositionally biased region" description="Polar residues" evidence="1">
    <location>
        <begin position="495"/>
        <end position="508"/>
    </location>
</feature>
<feature type="region of interest" description="Disordered" evidence="1">
    <location>
        <begin position="412"/>
        <end position="508"/>
    </location>
</feature>
<feature type="compositionally biased region" description="Polar residues" evidence="1">
    <location>
        <begin position="555"/>
        <end position="569"/>
    </location>
</feature>
<protein>
    <recommendedName>
        <fullName evidence="4">NACHT domain-containing protein</fullName>
    </recommendedName>
</protein>
<dbReference type="EMBL" id="KI966406">
    <property type="protein sequence ID" value="EWC48018.1"/>
    <property type="molecule type" value="Genomic_DNA"/>
</dbReference>
<evidence type="ECO:0000313" key="3">
    <source>
        <dbReference type="Proteomes" id="UP000024837"/>
    </source>
</evidence>
<gene>
    <name evidence="2" type="ORF">DRE_02597</name>
</gene>
<evidence type="ECO:0008006" key="4">
    <source>
        <dbReference type="Google" id="ProtNLM"/>
    </source>
</evidence>
<evidence type="ECO:0000313" key="2">
    <source>
        <dbReference type="EMBL" id="EWC48018.1"/>
    </source>
</evidence>
<accession>W7I6X4</accession>